<gene>
    <name evidence="2" type="ORF">PCASD_16445</name>
</gene>
<dbReference type="Proteomes" id="UP000235392">
    <property type="component" value="Unassembled WGS sequence"/>
</dbReference>
<evidence type="ECO:0000313" key="2">
    <source>
        <dbReference type="EMBL" id="PLW32343.1"/>
    </source>
</evidence>
<reference evidence="2 3" key="1">
    <citation type="submission" date="2017-11" db="EMBL/GenBank/DDBJ databases">
        <title>De novo assembly and phasing of dikaryotic genomes from two isolates of Puccinia coronata f. sp. avenae, the causal agent of oat crown rust.</title>
        <authorList>
            <person name="Miller M.E."/>
            <person name="Zhang Y."/>
            <person name="Omidvar V."/>
            <person name="Sperschneider J."/>
            <person name="Schwessinger B."/>
            <person name="Raley C."/>
            <person name="Palmer J.M."/>
            <person name="Garnica D."/>
            <person name="Upadhyaya N."/>
            <person name="Rathjen J."/>
            <person name="Taylor J.M."/>
            <person name="Park R.F."/>
            <person name="Dodds P.N."/>
            <person name="Hirsch C.D."/>
            <person name="Kianian S.F."/>
            <person name="Figueroa M."/>
        </authorList>
    </citation>
    <scope>NUCLEOTIDE SEQUENCE [LARGE SCALE GENOMIC DNA]</scope>
    <source>
        <strain evidence="2">12SD80</strain>
    </source>
</reference>
<evidence type="ECO:0000256" key="1">
    <source>
        <dbReference type="SAM" id="MobiDB-lite"/>
    </source>
</evidence>
<proteinExistence type="predicted"/>
<dbReference type="EMBL" id="PGCI01000245">
    <property type="protein sequence ID" value="PLW32343.1"/>
    <property type="molecule type" value="Genomic_DNA"/>
</dbReference>
<dbReference type="PANTHER" id="PTHR47501">
    <property type="entry name" value="TRANSPOSASE-RELATED"/>
    <property type="match status" value="1"/>
</dbReference>
<dbReference type="AlphaFoldDB" id="A0A2N5U3L5"/>
<comment type="caution">
    <text evidence="2">The sequence shown here is derived from an EMBL/GenBank/DDBJ whole genome shotgun (WGS) entry which is preliminary data.</text>
</comment>
<accession>A0A2N5U3L5</accession>
<feature type="compositionally biased region" description="Polar residues" evidence="1">
    <location>
        <begin position="118"/>
        <end position="128"/>
    </location>
</feature>
<dbReference type="PANTHER" id="PTHR47501:SF5">
    <property type="entry name" value="HAT C-TERMINAL DIMERISATION DOMAIN-CONTAINING PROTEIN"/>
    <property type="match status" value="1"/>
</dbReference>
<protein>
    <submittedName>
        <fullName evidence="2">Uncharacterized protein</fullName>
    </submittedName>
</protein>
<name>A0A2N5U3L5_9BASI</name>
<organism evidence="2 3">
    <name type="scientific">Puccinia coronata f. sp. avenae</name>
    <dbReference type="NCBI Taxonomy" id="200324"/>
    <lineage>
        <taxon>Eukaryota</taxon>
        <taxon>Fungi</taxon>
        <taxon>Dikarya</taxon>
        <taxon>Basidiomycota</taxon>
        <taxon>Pucciniomycotina</taxon>
        <taxon>Pucciniomycetes</taxon>
        <taxon>Pucciniales</taxon>
        <taxon>Pucciniaceae</taxon>
        <taxon>Puccinia</taxon>
    </lineage>
</organism>
<sequence length="166" mass="18674">MYCPYYCQPPINLGASSFQKTLFGTRFPSQYAFDLTQDLDKENSQAEAKLKKCKGGFDNPKVYFFPGEPAPNQEHCDGSSTQNHMRKPCPGEGKAISKGANLPQSSTEEAKEHKKKNATNNGTLTSSVHKGRFDNKTLNKLLIFWVIQHSLPWSRFDDFFLGVAFD</sequence>
<feature type="region of interest" description="Disordered" evidence="1">
    <location>
        <begin position="73"/>
        <end position="130"/>
    </location>
</feature>
<evidence type="ECO:0000313" key="3">
    <source>
        <dbReference type="Proteomes" id="UP000235392"/>
    </source>
</evidence>